<protein>
    <recommendedName>
        <fullName evidence="4 5">Large ribosomal subunit protein uL4</fullName>
    </recommendedName>
</protein>
<evidence type="ECO:0000256" key="4">
    <source>
        <dbReference type="ARBA" id="ARBA00035244"/>
    </source>
</evidence>
<keyword evidence="2 5" id="KW-0689">Ribosomal protein</keyword>
<dbReference type="KEGG" id="cbaa:SRAA_2113"/>
<keyword evidence="5" id="KW-0699">rRNA-binding</keyword>
<evidence type="ECO:0000313" key="7">
    <source>
        <dbReference type="EMBL" id="BAO81967.1"/>
    </source>
</evidence>
<dbReference type="HAMAP" id="MF_01328_B">
    <property type="entry name" value="Ribosomal_uL4_B"/>
    <property type="match status" value="1"/>
</dbReference>
<evidence type="ECO:0000313" key="8">
    <source>
        <dbReference type="Proteomes" id="UP000067461"/>
    </source>
</evidence>
<organism evidence="7 8">
    <name type="scientific">Serpentinimonas raichei</name>
    <dbReference type="NCBI Taxonomy" id="1458425"/>
    <lineage>
        <taxon>Bacteria</taxon>
        <taxon>Pseudomonadati</taxon>
        <taxon>Pseudomonadota</taxon>
        <taxon>Betaproteobacteria</taxon>
        <taxon>Burkholderiales</taxon>
        <taxon>Comamonadaceae</taxon>
        <taxon>Serpentinimonas</taxon>
    </lineage>
</organism>
<dbReference type="Gene3D" id="3.40.1370.10">
    <property type="match status" value="1"/>
</dbReference>
<dbReference type="InterPro" id="IPR023574">
    <property type="entry name" value="Ribosomal_uL4_dom_sf"/>
</dbReference>
<dbReference type="GO" id="GO:0019843">
    <property type="term" value="F:rRNA binding"/>
    <property type="evidence" value="ECO:0007669"/>
    <property type="project" value="UniProtKB-UniRule"/>
</dbReference>
<name>A0A060NK04_9BURK</name>
<dbReference type="Pfam" id="PF00573">
    <property type="entry name" value="Ribosomal_L4"/>
    <property type="match status" value="1"/>
</dbReference>
<keyword evidence="3 5" id="KW-0687">Ribonucleoprotein</keyword>
<dbReference type="STRING" id="1458425.SRAA_2113"/>
<dbReference type="GO" id="GO:0003735">
    <property type="term" value="F:structural constituent of ribosome"/>
    <property type="evidence" value="ECO:0007669"/>
    <property type="project" value="InterPro"/>
</dbReference>
<comment type="subunit">
    <text evidence="5">Part of the 50S ribosomal subunit.</text>
</comment>
<keyword evidence="8" id="KW-1185">Reference proteome</keyword>
<comment type="similarity">
    <text evidence="1 5">Belongs to the universal ribosomal protein uL4 family.</text>
</comment>
<dbReference type="Proteomes" id="UP000067461">
    <property type="component" value="Chromosome"/>
</dbReference>
<dbReference type="HOGENOM" id="CLU_041575_5_2_4"/>
<dbReference type="PANTHER" id="PTHR10746">
    <property type="entry name" value="50S RIBOSOMAL PROTEIN L4"/>
    <property type="match status" value="1"/>
</dbReference>
<comment type="function">
    <text evidence="5">One of the primary rRNA binding proteins, this protein initially binds near the 5'-end of the 23S rRNA. It is important during the early stages of 50S assembly. It makes multiple contacts with different domains of the 23S rRNA in the assembled 50S subunit and ribosome.</text>
</comment>
<dbReference type="OrthoDB" id="9803201at2"/>
<feature type="compositionally biased region" description="Basic residues" evidence="6">
    <location>
        <begin position="56"/>
        <end position="65"/>
    </location>
</feature>
<dbReference type="AlphaFoldDB" id="A0A060NK04"/>
<sequence length="206" mass="22874">MQVELLNPQGQAASTVEVPDAVFGRDYNEALIHQLVVAYQANARQGTRAQKDRATVKHSTRKPFRQKGTGNARAGMTSSPLWRGGGRIFPNSPDENFGQKLNKKMYRAGMASILSQLVREGRLAVVDAITLEAPKTKLLADKFKAMNLKSVLLIADEVDENLYLASRNLPHVLVLEPRYADPLSLVHYKKVIVTKGALDQFKEMFA</sequence>
<dbReference type="PANTHER" id="PTHR10746:SF6">
    <property type="entry name" value="LARGE RIBOSOMAL SUBUNIT PROTEIN UL4M"/>
    <property type="match status" value="1"/>
</dbReference>
<dbReference type="GO" id="GO:1990904">
    <property type="term" value="C:ribonucleoprotein complex"/>
    <property type="evidence" value="ECO:0007669"/>
    <property type="project" value="UniProtKB-KW"/>
</dbReference>
<dbReference type="InterPro" id="IPR002136">
    <property type="entry name" value="Ribosomal_uL4"/>
</dbReference>
<dbReference type="SUPFAM" id="SSF52166">
    <property type="entry name" value="Ribosomal protein L4"/>
    <property type="match status" value="1"/>
</dbReference>
<dbReference type="NCBIfam" id="TIGR03953">
    <property type="entry name" value="rplD_bact"/>
    <property type="match status" value="1"/>
</dbReference>
<gene>
    <name evidence="5 7" type="primary">rplD</name>
    <name evidence="7" type="ORF">SRAA_2113</name>
</gene>
<keyword evidence="5" id="KW-0694">RNA-binding</keyword>
<evidence type="ECO:0000256" key="3">
    <source>
        <dbReference type="ARBA" id="ARBA00023274"/>
    </source>
</evidence>
<dbReference type="RefSeq" id="WP_045532617.1">
    <property type="nucleotide sequence ID" value="NZ_AP014568.1"/>
</dbReference>
<comment type="function">
    <text evidence="5">Forms part of the polypeptide exit tunnel.</text>
</comment>
<dbReference type="GO" id="GO:0006412">
    <property type="term" value="P:translation"/>
    <property type="evidence" value="ECO:0007669"/>
    <property type="project" value="UniProtKB-UniRule"/>
</dbReference>
<proteinExistence type="inferred from homology"/>
<evidence type="ECO:0000256" key="6">
    <source>
        <dbReference type="SAM" id="MobiDB-lite"/>
    </source>
</evidence>
<reference evidence="7 8" key="1">
    <citation type="journal article" date="2014" name="Nat. Commun.">
        <title>Physiological and genomic features of highly alkaliphilic hydrogen-utilizing Betaproteobacteria from a continental serpentinizing site.</title>
        <authorList>
            <person name="Suzuki S."/>
            <person name="Kuenen J.G."/>
            <person name="Schipper K."/>
            <person name="van der Velde S."/>
            <person name="Ishii S."/>
            <person name="Wu A."/>
            <person name="Sorokin D.Y."/>
            <person name="Tenney A."/>
            <person name="Meng X.Y."/>
            <person name="Morrill P.L."/>
            <person name="Kamagata Y."/>
            <person name="Muyzer G."/>
            <person name="Nealson K.H."/>
        </authorList>
    </citation>
    <scope>NUCLEOTIDE SEQUENCE [LARGE SCALE GENOMIC DNA]</scope>
    <source>
        <strain evidence="7 8">A1</strain>
    </source>
</reference>
<dbReference type="InterPro" id="IPR013005">
    <property type="entry name" value="Ribosomal_uL4-like"/>
</dbReference>
<evidence type="ECO:0000256" key="5">
    <source>
        <dbReference type="HAMAP-Rule" id="MF_01328"/>
    </source>
</evidence>
<accession>A0A060NK04</accession>
<dbReference type="EMBL" id="AP014568">
    <property type="protein sequence ID" value="BAO81967.1"/>
    <property type="molecule type" value="Genomic_DNA"/>
</dbReference>
<evidence type="ECO:0000256" key="1">
    <source>
        <dbReference type="ARBA" id="ARBA00010528"/>
    </source>
</evidence>
<dbReference type="GO" id="GO:0005840">
    <property type="term" value="C:ribosome"/>
    <property type="evidence" value="ECO:0007669"/>
    <property type="project" value="UniProtKB-KW"/>
</dbReference>
<evidence type="ECO:0000256" key="2">
    <source>
        <dbReference type="ARBA" id="ARBA00022980"/>
    </source>
</evidence>
<feature type="region of interest" description="Disordered" evidence="6">
    <location>
        <begin position="46"/>
        <end position="77"/>
    </location>
</feature>